<evidence type="ECO:0000256" key="3">
    <source>
        <dbReference type="ARBA" id="ARBA00022692"/>
    </source>
</evidence>
<keyword evidence="3 6" id="KW-0812">Transmembrane</keyword>
<feature type="transmembrane region" description="Helical" evidence="6">
    <location>
        <begin position="55"/>
        <end position="74"/>
    </location>
</feature>
<name>A0A3G3IHZ7_9ARCH</name>
<comment type="subcellular location">
    <subcellularLocation>
        <location evidence="1">Cell membrane</location>
        <topology evidence="1">Multi-pass membrane protein</topology>
    </subcellularLocation>
</comment>
<proteinExistence type="predicted"/>
<evidence type="ECO:0000259" key="7">
    <source>
        <dbReference type="Pfam" id="PF13515"/>
    </source>
</evidence>
<dbReference type="PANTHER" id="PTHR30509:SF9">
    <property type="entry name" value="MULTIDRUG RESISTANCE PROTEIN MDTO"/>
    <property type="match status" value="1"/>
</dbReference>
<feature type="transmembrane region" description="Helical" evidence="6">
    <location>
        <begin position="129"/>
        <end position="147"/>
    </location>
</feature>
<evidence type="ECO:0000256" key="1">
    <source>
        <dbReference type="ARBA" id="ARBA00004651"/>
    </source>
</evidence>
<keyword evidence="5 6" id="KW-0472">Membrane</keyword>
<feature type="domain" description="Integral membrane bound transporter" evidence="7">
    <location>
        <begin position="339"/>
        <end position="461"/>
    </location>
</feature>
<feature type="transmembrane region" description="Helical" evidence="6">
    <location>
        <begin position="449"/>
        <end position="471"/>
    </location>
</feature>
<evidence type="ECO:0000313" key="9">
    <source>
        <dbReference type="Proteomes" id="UP000273278"/>
    </source>
</evidence>
<gene>
    <name evidence="8" type="ORF">BKD89_06550</name>
</gene>
<feature type="transmembrane region" description="Helical" evidence="6">
    <location>
        <begin position="12"/>
        <end position="43"/>
    </location>
</feature>
<evidence type="ECO:0000256" key="6">
    <source>
        <dbReference type="SAM" id="Phobius"/>
    </source>
</evidence>
<feature type="transmembrane region" description="Helical" evidence="6">
    <location>
        <begin position="381"/>
        <end position="408"/>
    </location>
</feature>
<feature type="transmembrane region" description="Helical" evidence="6">
    <location>
        <begin position="420"/>
        <end position="437"/>
    </location>
</feature>
<accession>A0A3G3IHZ7</accession>
<dbReference type="Proteomes" id="UP000273278">
    <property type="component" value="Chromosome"/>
</dbReference>
<evidence type="ECO:0000313" key="8">
    <source>
        <dbReference type="EMBL" id="AYQ55455.1"/>
    </source>
</evidence>
<reference evidence="8 9" key="1">
    <citation type="submission" date="2016-10" db="EMBL/GenBank/DDBJ databases">
        <title>Complete genome of the TMA-utilizing, human hosted archaeon Methanomethylophilus alvus Gen. nov, sp. nov., strain Mx-05, derived from a pure culture.</title>
        <authorList>
            <person name="Brugere J.-F."/>
            <person name="Ben Hania W."/>
            <person name="Chaudhary P.P."/>
            <person name="Gaci N."/>
            <person name="Borrel G."/>
            <person name="Cao Van Tuat L."/>
            <person name="Fardeau M.-L."/>
            <person name="Harris H.M.B."/>
            <person name="O'Toole P.W."/>
            <person name="Ollivier B."/>
        </authorList>
    </citation>
    <scope>NUCLEOTIDE SEQUENCE [LARGE SCALE GENOMIC DNA]</scope>
    <source>
        <strain evidence="8 9">Mx-05</strain>
    </source>
</reference>
<dbReference type="GO" id="GO:0005886">
    <property type="term" value="C:plasma membrane"/>
    <property type="evidence" value="ECO:0007669"/>
    <property type="project" value="UniProtKB-SubCell"/>
</dbReference>
<dbReference type="InterPro" id="IPR049453">
    <property type="entry name" value="Memb_transporter_dom"/>
</dbReference>
<evidence type="ECO:0000256" key="5">
    <source>
        <dbReference type="ARBA" id="ARBA00023136"/>
    </source>
</evidence>
<dbReference type="Pfam" id="PF13515">
    <property type="entry name" value="FUSC_2"/>
    <property type="match status" value="1"/>
</dbReference>
<feature type="transmembrane region" description="Helical" evidence="6">
    <location>
        <begin position="80"/>
        <end position="98"/>
    </location>
</feature>
<protein>
    <recommendedName>
        <fullName evidence="7">Integral membrane bound transporter domain-containing protein</fullName>
    </recommendedName>
</protein>
<dbReference type="GeneID" id="41322108"/>
<evidence type="ECO:0000256" key="4">
    <source>
        <dbReference type="ARBA" id="ARBA00022989"/>
    </source>
</evidence>
<sequence length="616" mass="67236">MDMKRVASRTLFFLAICVVVGIISKVFGQVNSLVGVAIVVIALMMLQRDLSVSPLWNTGTLILFTCMLGVGSYLALIDPFLGVFVNIAVVFTTVFLTVHDLNSPLHFPFILGYAFMLSVPVTAEELPMRILALVVGSIATVVLNVLLNRNSMKRTSHNAVVSMCKAIEEGTEKVLAGEEVSSGNLERLCSDLNSKVYDRLRDRVFASHRDSHIVDLMASLMNLGRTVFERERDPEVLSGIRSLMTDLRRHEDDETSLEDVLASIEGFLSANKGADFGIISSVRAIGSELKAISSETPGTASPAGAPAAPKLSTLFKENFRRDSVRFTFAVRMSFMFTLWVFVWQYWELENAKWLLYTTAAIVQPYVEGTWMKSGMRVAGTLVGTAIFGVIVLACGGDPGILALVLMVVSYIYTLVDPKRYDLMMGFITLTALLAASAADPAGDIVVERILYILGGVLAATLANMTILPYRLRDESVELGRRYLKVSSRQMDGLRELAETGKCQTDDTYLVMTAGAIASKMQVNDGREPDRPFGKFISSQNALTAECSLLSNSLSEAGEACRAKVGAVLGSRKDGGVPDMEGLDESEKEIVVRTANVVSMYRENRMMLADAAVDLPD</sequence>
<evidence type="ECO:0000256" key="2">
    <source>
        <dbReference type="ARBA" id="ARBA00022475"/>
    </source>
</evidence>
<keyword evidence="4 6" id="KW-1133">Transmembrane helix</keyword>
<dbReference type="AlphaFoldDB" id="A0A3G3IHZ7"/>
<dbReference type="RefSeq" id="WP_048097860.1">
    <property type="nucleotide sequence ID" value="NZ_CP017686.1"/>
</dbReference>
<feature type="transmembrane region" description="Helical" evidence="6">
    <location>
        <begin position="326"/>
        <end position="346"/>
    </location>
</feature>
<dbReference type="EMBL" id="CP017686">
    <property type="protein sequence ID" value="AYQ55455.1"/>
    <property type="molecule type" value="Genomic_DNA"/>
</dbReference>
<dbReference type="PANTHER" id="PTHR30509">
    <property type="entry name" value="P-HYDROXYBENZOIC ACID EFFLUX PUMP SUBUNIT-RELATED"/>
    <property type="match status" value="1"/>
</dbReference>
<keyword evidence="2" id="KW-1003">Cell membrane</keyword>
<organism evidence="8 9">
    <name type="scientific">Methanomethylophilus alvi</name>
    <dbReference type="NCBI Taxonomy" id="1291540"/>
    <lineage>
        <taxon>Archaea</taxon>
        <taxon>Methanobacteriati</taxon>
        <taxon>Thermoplasmatota</taxon>
        <taxon>Thermoplasmata</taxon>
        <taxon>Methanomassiliicoccales</taxon>
        <taxon>Methanomethylophilaceae</taxon>
        <taxon>Methanomethylophilus</taxon>
    </lineage>
</organism>